<proteinExistence type="predicted"/>
<organism evidence="1 2">
    <name type="scientific">Luteolibacter yonseiensis</name>
    <dbReference type="NCBI Taxonomy" id="1144680"/>
    <lineage>
        <taxon>Bacteria</taxon>
        <taxon>Pseudomonadati</taxon>
        <taxon>Verrucomicrobiota</taxon>
        <taxon>Verrucomicrobiia</taxon>
        <taxon>Verrucomicrobiales</taxon>
        <taxon>Verrucomicrobiaceae</taxon>
        <taxon>Luteolibacter</taxon>
    </lineage>
</organism>
<dbReference type="RefSeq" id="WP_200350034.1">
    <property type="nucleotide sequence ID" value="NZ_BAABHZ010000005.1"/>
</dbReference>
<sequence length="157" mass="16802">MSASGNVFTGGAGAFPTESALTDASLTAAAEIMDWDGLSMPTLEELAGIIGKHRAVAADDVLGFSRRKLAELREVCPEYISFAMDVLQLHAGAPVHAKFRVYSAVTGAFEGDDPDALIRLLAEDARGRTEAETLRRQAAELLERARLLDAKKSRPMG</sequence>
<gene>
    <name evidence="1" type="ORF">JIN84_05545</name>
</gene>
<protein>
    <submittedName>
        <fullName evidence="1">Uncharacterized protein</fullName>
    </submittedName>
</protein>
<dbReference type="AlphaFoldDB" id="A0A934VB57"/>
<accession>A0A934VB57</accession>
<evidence type="ECO:0000313" key="2">
    <source>
        <dbReference type="Proteomes" id="UP000600139"/>
    </source>
</evidence>
<comment type="caution">
    <text evidence="1">The sequence shown here is derived from an EMBL/GenBank/DDBJ whole genome shotgun (WGS) entry which is preliminary data.</text>
</comment>
<dbReference type="Proteomes" id="UP000600139">
    <property type="component" value="Unassembled WGS sequence"/>
</dbReference>
<reference evidence="1" key="1">
    <citation type="submission" date="2021-01" db="EMBL/GenBank/DDBJ databases">
        <title>Modified the classification status of verrucomicrobia.</title>
        <authorList>
            <person name="Feng X."/>
        </authorList>
    </citation>
    <scope>NUCLEOTIDE SEQUENCE</scope>
    <source>
        <strain evidence="1">JCM 18052</strain>
    </source>
</reference>
<dbReference type="EMBL" id="JAENIK010000005">
    <property type="protein sequence ID" value="MBK1815064.1"/>
    <property type="molecule type" value="Genomic_DNA"/>
</dbReference>
<name>A0A934VB57_9BACT</name>
<evidence type="ECO:0000313" key="1">
    <source>
        <dbReference type="EMBL" id="MBK1815064.1"/>
    </source>
</evidence>
<keyword evidence="2" id="KW-1185">Reference proteome</keyword>